<evidence type="ECO:0000256" key="1">
    <source>
        <dbReference type="ARBA" id="ARBA00022598"/>
    </source>
</evidence>
<evidence type="ECO:0000256" key="2">
    <source>
        <dbReference type="HAMAP-Rule" id="MF_01867"/>
    </source>
</evidence>
<sequence length="539" mass="64512">MELSRFFLPYKNVVLNEYVKNGSHPYYHYPLKNPIGDEERIRELESRKFPRKEVTRHIRQYMKRFSISKNVEKSLIKLERKDSVVVIGGQQAGLLTGPLYTIYKMMTIVLLAKEKEARLRIPVVPIFWVAGEDHDFLEINHVYVEEEHILKKKQYNDDSYHVKHIVSKRQLDHARLRKWYEELIQIFGETEYSKHLLSFYNRQLTKAETYTDFFVAISNELFQNYGLLFVDSSQLELRKIESPYFISMIEKGEEIGEALKNRQQKMLEQGWEKVIHTDENCFHLFYEMDGIRHLLYTTKEGNVYSANGKIFSKDELIELARSNPEYFSNNVVTRPLMQELLFPTIAFVAGPGEMQYWAELKEVFERLNLRIPPIVPRLTITLLERNLERELKELGLQVDRVLMEGTKEEKKKALEMLKDQNLLSYFEKGKKEVEWTYQQTIRRIIEFDKGLEGIVKKNEQLILQQFLFLEKKVEEIMERKHSVLLTKYDRIENHLFPFGRFQERCWNISYFFNKYGMDLIDRLMELPFEINGYHYIVKL</sequence>
<dbReference type="InterPro" id="IPR011199">
    <property type="entry name" value="Bacillithiol_biosynth_BshC"/>
</dbReference>
<evidence type="ECO:0000259" key="4">
    <source>
        <dbReference type="Pfam" id="PF24850"/>
    </source>
</evidence>
<dbReference type="EC" id="6.-.-.-" evidence="2"/>
<dbReference type="Proteomes" id="UP001164726">
    <property type="component" value="Chromosome"/>
</dbReference>
<gene>
    <name evidence="2 5" type="primary">bshC</name>
    <name evidence="5" type="ORF">OE105_06215</name>
</gene>
<dbReference type="RefSeq" id="WP_275421882.1">
    <property type="nucleotide sequence ID" value="NZ_CP106877.1"/>
</dbReference>
<dbReference type="InterPro" id="IPR055398">
    <property type="entry name" value="Rossmann-like_BshC"/>
</dbReference>
<organism evidence="5 6">
    <name type="scientific">Fervidibacillus halotolerans</name>
    <dbReference type="NCBI Taxonomy" id="2980027"/>
    <lineage>
        <taxon>Bacteria</taxon>
        <taxon>Bacillati</taxon>
        <taxon>Bacillota</taxon>
        <taxon>Bacilli</taxon>
        <taxon>Bacillales</taxon>
        <taxon>Bacillaceae</taxon>
        <taxon>Fervidibacillus</taxon>
    </lineage>
</organism>
<dbReference type="HAMAP" id="MF_01867">
    <property type="entry name" value="BshC"/>
    <property type="match status" value="1"/>
</dbReference>
<dbReference type="EMBL" id="CP106877">
    <property type="protein sequence ID" value="WAA13692.1"/>
    <property type="molecule type" value="Genomic_DNA"/>
</dbReference>
<reference evidence="5" key="1">
    <citation type="submission" date="2022-09" db="EMBL/GenBank/DDBJ databases">
        <title>Complete Genomes of Fervidibacillus albus and Fervidibacillus halotolerans isolated from tidal flat sediments.</title>
        <authorList>
            <person name="Kwon K.K."/>
            <person name="Yang S.-H."/>
            <person name="Park M.J."/>
            <person name="Oh H.-M."/>
        </authorList>
    </citation>
    <scope>NUCLEOTIDE SEQUENCE</scope>
    <source>
        <strain evidence="5">MEBiC13594</strain>
    </source>
</reference>
<dbReference type="Pfam" id="PF24850">
    <property type="entry name" value="CC_BshC"/>
    <property type="match status" value="1"/>
</dbReference>
<dbReference type="KEGG" id="fhl:OE105_06215"/>
<dbReference type="Pfam" id="PF10079">
    <property type="entry name" value="Rossmann-like_BshC"/>
    <property type="match status" value="1"/>
</dbReference>
<dbReference type="GO" id="GO:0016874">
    <property type="term" value="F:ligase activity"/>
    <property type="evidence" value="ECO:0007669"/>
    <property type="project" value="UniProtKB-UniRule"/>
</dbReference>
<evidence type="ECO:0000259" key="3">
    <source>
        <dbReference type="Pfam" id="PF10079"/>
    </source>
</evidence>
<evidence type="ECO:0000313" key="5">
    <source>
        <dbReference type="EMBL" id="WAA13692.1"/>
    </source>
</evidence>
<feature type="domain" description="Bacillithiol biosynthesis BshC N-terminal Rossmann-like" evidence="3">
    <location>
        <begin position="1"/>
        <end position="378"/>
    </location>
</feature>
<feature type="domain" description="Bacillithiol biosynthesis BshC C-terminal coiled-coil" evidence="4">
    <location>
        <begin position="380"/>
        <end position="539"/>
    </location>
</feature>
<keyword evidence="1 2" id="KW-0436">Ligase</keyword>
<dbReference type="AlphaFoldDB" id="A0A9E8M1J2"/>
<accession>A0A9E8M1J2</accession>
<comment type="similarity">
    <text evidence="2">Belongs to the BshC family.</text>
</comment>
<protein>
    <recommendedName>
        <fullName evidence="2">Putative cysteine ligase BshC</fullName>
        <ecNumber evidence="2">6.-.-.-</ecNumber>
    </recommendedName>
</protein>
<dbReference type="NCBIfam" id="TIGR03998">
    <property type="entry name" value="thiol_BshC"/>
    <property type="match status" value="1"/>
</dbReference>
<evidence type="ECO:0000313" key="6">
    <source>
        <dbReference type="Proteomes" id="UP001164726"/>
    </source>
</evidence>
<dbReference type="InterPro" id="IPR055399">
    <property type="entry name" value="CC_BshC"/>
</dbReference>
<name>A0A9E8M1J2_9BACI</name>
<dbReference type="PIRSF" id="PIRSF012535">
    <property type="entry name" value="UCP012535"/>
    <property type="match status" value="1"/>
</dbReference>
<proteinExistence type="inferred from homology"/>
<comment type="function">
    <text evidence="2">Involved in bacillithiol (BSH) biosynthesis. May catalyze the last step of the pathway, the addition of cysteine to glucosamine malate (GlcN-Mal) to generate BSH.</text>
</comment>
<keyword evidence="6" id="KW-1185">Reference proteome</keyword>